<evidence type="ECO:0000313" key="4">
    <source>
        <dbReference type="Proteomes" id="UP000628442"/>
    </source>
</evidence>
<keyword evidence="3" id="KW-1185">Reference proteome</keyword>
<dbReference type="InterPro" id="IPR026443">
    <property type="entry name" value="Rhombo_lipo"/>
</dbReference>
<evidence type="ECO:0000313" key="3">
    <source>
        <dbReference type="Proteomes" id="UP000292307"/>
    </source>
</evidence>
<keyword evidence="1" id="KW-0449">Lipoprotein</keyword>
<dbReference type="EMBL" id="CP036401">
    <property type="protein sequence ID" value="QBI01798.1"/>
    <property type="molecule type" value="Genomic_DNA"/>
</dbReference>
<dbReference type="Proteomes" id="UP000292307">
    <property type="component" value="Chromosome"/>
</dbReference>
<reference evidence="1" key="1">
    <citation type="journal article" date="2014" name="Int. J. Syst. Evol. Microbiol.">
        <title>Complete genome sequence of Corynebacterium casei LMG S-19264T (=DSM 44701T), isolated from a smear-ripened cheese.</title>
        <authorList>
            <consortium name="US DOE Joint Genome Institute (JGI-PGF)"/>
            <person name="Walter F."/>
            <person name="Albersmeier A."/>
            <person name="Kalinowski J."/>
            <person name="Ruckert C."/>
        </authorList>
    </citation>
    <scope>NUCLEOTIDE SEQUENCE</scope>
    <source>
        <strain evidence="1">KCTC 12343</strain>
    </source>
</reference>
<dbReference type="Proteomes" id="UP000628442">
    <property type="component" value="Unassembled WGS sequence"/>
</dbReference>
<reference evidence="1" key="3">
    <citation type="submission" date="2022-12" db="EMBL/GenBank/DDBJ databases">
        <authorList>
            <person name="Sun Q."/>
            <person name="Kim S."/>
        </authorList>
    </citation>
    <scope>NUCLEOTIDE SEQUENCE</scope>
    <source>
        <strain evidence="1">KCTC 12343</strain>
    </source>
</reference>
<evidence type="ECO:0000313" key="1">
    <source>
        <dbReference type="EMBL" id="GGY39679.1"/>
    </source>
</evidence>
<dbReference type="EMBL" id="BMWV01000004">
    <property type="protein sequence ID" value="GGY39679.1"/>
    <property type="molecule type" value="Genomic_DNA"/>
</dbReference>
<dbReference type="RefSeq" id="WP_131145916.1">
    <property type="nucleotide sequence ID" value="NZ_BMWV01000004.1"/>
</dbReference>
<reference evidence="2 3" key="2">
    <citation type="submission" date="2019-02" db="EMBL/GenBank/DDBJ databases">
        <title>Draft Genome Sequences of Six Type Strains of the Genus Massilia.</title>
        <authorList>
            <person name="Miess H."/>
            <person name="Frediansyhah A."/>
            <person name="Gross H."/>
        </authorList>
    </citation>
    <scope>NUCLEOTIDE SEQUENCE [LARGE SCALE GENOMIC DNA]</scope>
    <source>
        <strain evidence="2 3">DSM 17472</strain>
    </source>
</reference>
<organism evidence="1 4">
    <name type="scientific">Pseudoduganella albidiflava</name>
    <dbReference type="NCBI Taxonomy" id="321983"/>
    <lineage>
        <taxon>Bacteria</taxon>
        <taxon>Pseudomonadati</taxon>
        <taxon>Pseudomonadota</taxon>
        <taxon>Betaproteobacteria</taxon>
        <taxon>Burkholderiales</taxon>
        <taxon>Oxalobacteraceae</taxon>
        <taxon>Telluria group</taxon>
        <taxon>Pseudoduganella</taxon>
    </lineage>
</organism>
<accession>A0A411WYN4</accession>
<protein>
    <submittedName>
        <fullName evidence="1">Rhombotarget lipoprotein</fullName>
    </submittedName>
</protein>
<dbReference type="AlphaFoldDB" id="A0A411WYN4"/>
<gene>
    <name evidence="2" type="primary">rhlP</name>
    <name evidence="2" type="ORF">EYF70_13760</name>
    <name evidence="1" type="ORF">GCM10007387_22140</name>
</gene>
<dbReference type="NCBIfam" id="TIGR04179">
    <property type="entry name" value="rhombo_lipo"/>
    <property type="match status" value="1"/>
</dbReference>
<evidence type="ECO:0000313" key="2">
    <source>
        <dbReference type="EMBL" id="QBI01798.1"/>
    </source>
</evidence>
<sequence length="274" mass="29593">MNLNRIIWCALAVLALAGCGSMTGERGIRQAGSIVDYLYPDAKEAPSLAPTVTRLRLPLRVGIAFVPGGGRNGGLNETAQRQLLDRVKGAFAQHDAISGIEVIPGTYLRARGGFDNLDQVARMFNVDVIALVSYDQVRFNDTSRLAVLYWTVVGAYVIKGDRYDVQTMVDAAVFDVRSRKLLFRAPGTSQVKGSSTMMGYSEKIRVAQTDGYAQAVDQLIPNVQAELANFKERVKSDPGIQVEHKPGSRGAGGTGWPVALVLAGVAAWAVRRRG</sequence>
<dbReference type="PROSITE" id="PS51257">
    <property type="entry name" value="PROKAR_LIPOPROTEIN"/>
    <property type="match status" value="1"/>
</dbReference>
<name>A0A411WYN4_9BURK</name>
<proteinExistence type="predicted"/>
<dbReference type="OrthoDB" id="191116at2"/>